<keyword evidence="4" id="KW-1185">Reference proteome</keyword>
<evidence type="ECO:0000313" key="3">
    <source>
        <dbReference type="EMBL" id="KAK8032970.1"/>
    </source>
</evidence>
<dbReference type="PANTHER" id="PTHR39613:SF1">
    <property type="entry name" value="ANCHORED CELL WALL PROTEIN, PUTATIVE (AFU_ORTHOLOGUE AFUA_4G08960)-RELATED"/>
    <property type="match status" value="1"/>
</dbReference>
<evidence type="ECO:0000256" key="1">
    <source>
        <dbReference type="SAM" id="MobiDB-lite"/>
    </source>
</evidence>
<gene>
    <name evidence="3" type="ORF">PG991_002368</name>
</gene>
<dbReference type="PANTHER" id="PTHR39613">
    <property type="entry name" value="ANCHORED CELL WALL PROTEIN, PUTATIVE (AFU_ORTHOLOGUE AFUA_4G08960)-RELATED"/>
    <property type="match status" value="1"/>
</dbReference>
<feature type="domain" description="Ubiquitin 3 binding protein But2 C-terminal" evidence="2">
    <location>
        <begin position="269"/>
        <end position="398"/>
    </location>
</feature>
<dbReference type="InterPro" id="IPR018620">
    <property type="entry name" value="Ubiquitin3-bd_protein_But2_C"/>
</dbReference>
<accession>A0ABR1SF70</accession>
<feature type="region of interest" description="Disordered" evidence="1">
    <location>
        <begin position="188"/>
        <end position="211"/>
    </location>
</feature>
<dbReference type="Pfam" id="PF09792">
    <property type="entry name" value="But2"/>
    <property type="match status" value="1"/>
</dbReference>
<name>A0ABR1SF70_9PEZI</name>
<evidence type="ECO:0000259" key="2">
    <source>
        <dbReference type="Pfam" id="PF09792"/>
    </source>
</evidence>
<comment type="caution">
    <text evidence="3">The sequence shown here is derived from an EMBL/GenBank/DDBJ whole genome shotgun (WGS) entry which is preliminary data.</text>
</comment>
<proteinExistence type="predicted"/>
<dbReference type="EMBL" id="JAQQWI010000006">
    <property type="protein sequence ID" value="KAK8032970.1"/>
    <property type="molecule type" value="Genomic_DNA"/>
</dbReference>
<dbReference type="Proteomes" id="UP001396898">
    <property type="component" value="Unassembled WGS sequence"/>
</dbReference>
<sequence length="419" mass="43202">MKPSPILALPMSVAAMMQPQQASSRCCFNLVRNGTLRETLRETQTGDLVLGGASQPVTLCIDESTGTISDPHGHPCSMEEPGHQFKCRPGAIVPSHFGLEHGSDTSNGLLTYDSGNAAFIACSTGPSDNNGRMVYSSSKVATSNCLEVALLAIDQTSGCFAPRDQPVSAPAAIRTTTKTTILGMASTPSAKAHQVQGSSNTTTLSSSATVAPTPSSVVNTTTLAVSRTTLVPSSTSSTSTATSASCSVADSAPSIAPVLIGFPSQDGISDTSANASITPTNSTMFQYKIPSSFVPAVGKMCALQFRLPICSTLPAGYPCFDFSGSEQEMLSGSGMVFSLTDGAGTISWNNSALQQVYPGTTPIFGTFDCNGLPADYGGDRKISWLASSVNQFSLSFLQAGVGSASQYKDGVGAWIVACS</sequence>
<feature type="compositionally biased region" description="Low complexity" evidence="1">
    <location>
        <begin position="198"/>
        <end position="211"/>
    </location>
</feature>
<evidence type="ECO:0000313" key="4">
    <source>
        <dbReference type="Proteomes" id="UP001396898"/>
    </source>
</evidence>
<reference evidence="3 4" key="1">
    <citation type="submission" date="2023-01" db="EMBL/GenBank/DDBJ databases">
        <title>Analysis of 21 Apiospora genomes using comparative genomics revels a genus with tremendous synthesis potential of carbohydrate active enzymes and secondary metabolites.</title>
        <authorList>
            <person name="Sorensen T."/>
        </authorList>
    </citation>
    <scope>NUCLEOTIDE SEQUENCE [LARGE SCALE GENOMIC DNA]</scope>
    <source>
        <strain evidence="3 4">CBS 20057</strain>
    </source>
</reference>
<organism evidence="3 4">
    <name type="scientific">Apiospora marii</name>
    <dbReference type="NCBI Taxonomy" id="335849"/>
    <lineage>
        <taxon>Eukaryota</taxon>
        <taxon>Fungi</taxon>
        <taxon>Dikarya</taxon>
        <taxon>Ascomycota</taxon>
        <taxon>Pezizomycotina</taxon>
        <taxon>Sordariomycetes</taxon>
        <taxon>Xylariomycetidae</taxon>
        <taxon>Amphisphaeriales</taxon>
        <taxon>Apiosporaceae</taxon>
        <taxon>Apiospora</taxon>
    </lineage>
</organism>
<protein>
    <recommendedName>
        <fullName evidence="2">Ubiquitin 3 binding protein But2 C-terminal domain-containing protein</fullName>
    </recommendedName>
</protein>